<keyword evidence="2" id="KW-1133">Transmembrane helix</keyword>
<evidence type="ECO:0000256" key="1">
    <source>
        <dbReference type="SAM" id="MobiDB-lite"/>
    </source>
</evidence>
<gene>
    <name evidence="3" type="ORF">B0T24DRAFT_238086</name>
</gene>
<feature type="transmembrane region" description="Helical" evidence="2">
    <location>
        <begin position="820"/>
        <end position="845"/>
    </location>
</feature>
<reference evidence="3" key="2">
    <citation type="submission" date="2023-06" db="EMBL/GenBank/DDBJ databases">
        <authorList>
            <consortium name="Lawrence Berkeley National Laboratory"/>
            <person name="Haridas S."/>
            <person name="Hensen N."/>
            <person name="Bonometti L."/>
            <person name="Westerberg I."/>
            <person name="Brannstrom I.O."/>
            <person name="Guillou S."/>
            <person name="Cros-Aarteil S."/>
            <person name="Calhoun S."/>
            <person name="Kuo A."/>
            <person name="Mondo S."/>
            <person name="Pangilinan J."/>
            <person name="Riley R."/>
            <person name="Labutti K."/>
            <person name="Andreopoulos B."/>
            <person name="Lipzen A."/>
            <person name="Chen C."/>
            <person name="Yanf M."/>
            <person name="Daum C."/>
            <person name="Ng V."/>
            <person name="Clum A."/>
            <person name="Steindorff A."/>
            <person name="Ohm R."/>
            <person name="Martin F."/>
            <person name="Silar P."/>
            <person name="Natvig D."/>
            <person name="Lalanne C."/>
            <person name="Gautier V."/>
            <person name="Ament-Velasquez S.L."/>
            <person name="Kruys A."/>
            <person name="Hutchinson M.I."/>
            <person name="Powell A.J."/>
            <person name="Barry K."/>
            <person name="Miller A.N."/>
            <person name="Grigoriev I.V."/>
            <person name="Debuchy R."/>
            <person name="Gladieux P."/>
            <person name="Thoren M.H."/>
            <person name="Johannesson H."/>
        </authorList>
    </citation>
    <scope>NUCLEOTIDE SEQUENCE</scope>
    <source>
        <strain evidence="3">CBS 958.72</strain>
    </source>
</reference>
<feature type="transmembrane region" description="Helical" evidence="2">
    <location>
        <begin position="784"/>
        <end position="814"/>
    </location>
</feature>
<reference evidence="3" key="1">
    <citation type="journal article" date="2023" name="Mol. Phylogenet. Evol.">
        <title>Genome-scale phylogeny and comparative genomics of the fungal order Sordariales.</title>
        <authorList>
            <person name="Hensen N."/>
            <person name="Bonometti L."/>
            <person name="Westerberg I."/>
            <person name="Brannstrom I.O."/>
            <person name="Guillou S."/>
            <person name="Cros-Aarteil S."/>
            <person name="Calhoun S."/>
            <person name="Haridas S."/>
            <person name="Kuo A."/>
            <person name="Mondo S."/>
            <person name="Pangilinan J."/>
            <person name="Riley R."/>
            <person name="LaButti K."/>
            <person name="Andreopoulos B."/>
            <person name="Lipzen A."/>
            <person name="Chen C."/>
            <person name="Yan M."/>
            <person name="Daum C."/>
            <person name="Ng V."/>
            <person name="Clum A."/>
            <person name="Steindorff A."/>
            <person name="Ohm R.A."/>
            <person name="Martin F."/>
            <person name="Silar P."/>
            <person name="Natvig D.O."/>
            <person name="Lalanne C."/>
            <person name="Gautier V."/>
            <person name="Ament-Velasquez S.L."/>
            <person name="Kruys A."/>
            <person name="Hutchinson M.I."/>
            <person name="Powell A.J."/>
            <person name="Barry K."/>
            <person name="Miller A.N."/>
            <person name="Grigoriev I.V."/>
            <person name="Debuchy R."/>
            <person name="Gladieux P."/>
            <person name="Hiltunen Thoren M."/>
            <person name="Johannesson H."/>
        </authorList>
    </citation>
    <scope>NUCLEOTIDE SEQUENCE</scope>
    <source>
        <strain evidence="3">CBS 958.72</strain>
    </source>
</reference>
<feature type="region of interest" description="Disordered" evidence="1">
    <location>
        <begin position="887"/>
        <end position="911"/>
    </location>
</feature>
<name>A0AAE0KII1_9PEZI</name>
<accession>A0AAE0KII1</accession>
<sequence length="911" mass="100179">MASPSHGRFHDKLAHVVRLHGDDGSLPRIRSALKWLSVAERPVRTRELWTALLIDQSEDLEHIERLLTTRGHGDDQSVVPLLQDLMGPLISTTRNAPHAATFITLYDPDLAAFLHRLHEHNTPGAIRSLSFSAAEAHTYVATLCMTVCSVTSLQLAHVHDDTTPASLVLYAWAHWSTHLSLSRHSLASGDAARLTDSMIYRVCSDVLVFLLALNDFYTGPITFAAAQDRTRCAALVKQTQDALDTPIALLSALVQQQQACGMALQSARDAVEASAHQSYSRTNHRTWSRLHVDRDPLAGEGGNSPDPRMLSKVETLRIDGLLTDTKHLFSQDARKIICGFAELARGLRLLSTLVTQAPVYEELLKEYGIACSALDVLVNAANWMEAVASYPYWAEIPKAGSYDPLDITRTRDPNYEAAALIMSRLRRDAPTSARRESSPMVLQMDAAAAAAAARAGLGVCPMRWNAACLIGKLQSLHTRSATFTLNDIRLINQRTSSFSTFPPRMGGPADLPYPLQLAIPRSLRRFYGRRVGALYKWAARSDMFKSVDDFSSGTFTGGMSERWPQLKAALLAGGYRAAFAHFAIAIVLHHIRGILVPWLGTYMWYTPLEDLRLALSSPAVFLDQALAFRWRWLLFSYAQKYACDVLGGVAMTLLLAADGEDDGRVSHRHRGYDYSYSYSYSYNHYSPPRPSSTRSNNNNNNTWRSRLAGASKVGYLCWVLVTLDYMFARAVSTFAFLAAYYRLVVAGGAAEHVALGAVLKAHWTRLPPTAWQLAHYVRHGLWPLAWSAMLCAVLGQPGLLVVVLVVVGSVAAVIRFRSTVYIALEVSGMFVVGGLLGVTVVLLAAEFVRDPLGLEASTAVARRRGHRARALLLPGAAARTKMLRREAVSAGGARGRAAGRGRDEAAREKRD</sequence>
<evidence type="ECO:0000313" key="3">
    <source>
        <dbReference type="EMBL" id="KAK3377304.1"/>
    </source>
</evidence>
<protein>
    <submittedName>
        <fullName evidence="3">Uncharacterized protein</fullName>
    </submittedName>
</protein>
<evidence type="ECO:0000313" key="4">
    <source>
        <dbReference type="Proteomes" id="UP001287356"/>
    </source>
</evidence>
<feature type="compositionally biased region" description="Basic and acidic residues" evidence="1">
    <location>
        <begin position="900"/>
        <end position="911"/>
    </location>
</feature>
<keyword evidence="2" id="KW-0472">Membrane</keyword>
<keyword evidence="2" id="KW-0812">Transmembrane</keyword>
<evidence type="ECO:0000256" key="2">
    <source>
        <dbReference type="SAM" id="Phobius"/>
    </source>
</evidence>
<comment type="caution">
    <text evidence="3">The sequence shown here is derived from an EMBL/GenBank/DDBJ whole genome shotgun (WGS) entry which is preliminary data.</text>
</comment>
<dbReference type="Proteomes" id="UP001287356">
    <property type="component" value="Unassembled WGS sequence"/>
</dbReference>
<dbReference type="EMBL" id="JAULSN010000003">
    <property type="protein sequence ID" value="KAK3377304.1"/>
    <property type="molecule type" value="Genomic_DNA"/>
</dbReference>
<proteinExistence type="predicted"/>
<keyword evidence="4" id="KW-1185">Reference proteome</keyword>
<dbReference type="AlphaFoldDB" id="A0AAE0KII1"/>
<organism evidence="3 4">
    <name type="scientific">Lasiosphaeria ovina</name>
    <dbReference type="NCBI Taxonomy" id="92902"/>
    <lineage>
        <taxon>Eukaryota</taxon>
        <taxon>Fungi</taxon>
        <taxon>Dikarya</taxon>
        <taxon>Ascomycota</taxon>
        <taxon>Pezizomycotina</taxon>
        <taxon>Sordariomycetes</taxon>
        <taxon>Sordariomycetidae</taxon>
        <taxon>Sordariales</taxon>
        <taxon>Lasiosphaeriaceae</taxon>
        <taxon>Lasiosphaeria</taxon>
    </lineage>
</organism>